<feature type="region of interest" description="Disordered" evidence="1">
    <location>
        <begin position="1"/>
        <end position="111"/>
    </location>
</feature>
<dbReference type="EMBL" id="QLYR01000007">
    <property type="protein sequence ID" value="RAQ28207.1"/>
    <property type="molecule type" value="Genomic_DNA"/>
</dbReference>
<gene>
    <name evidence="2" type="ORF">DPQ25_10705</name>
</gene>
<keyword evidence="3" id="KW-1185">Reference proteome</keyword>
<organism evidence="2 3">
    <name type="scientific">Hydrogeniiclostridium mannosilyticum</name>
    <dbReference type="NCBI Taxonomy" id="2764322"/>
    <lineage>
        <taxon>Bacteria</taxon>
        <taxon>Bacillati</taxon>
        <taxon>Bacillota</taxon>
        <taxon>Clostridia</taxon>
        <taxon>Eubacteriales</taxon>
        <taxon>Acutalibacteraceae</taxon>
        <taxon>Hydrogeniiclostridium</taxon>
    </lineage>
</organism>
<feature type="compositionally biased region" description="Low complexity" evidence="1">
    <location>
        <begin position="77"/>
        <end position="105"/>
    </location>
</feature>
<evidence type="ECO:0000313" key="2">
    <source>
        <dbReference type="EMBL" id="RAQ28207.1"/>
    </source>
</evidence>
<feature type="compositionally biased region" description="Basic and acidic residues" evidence="1">
    <location>
        <begin position="15"/>
        <end position="24"/>
    </location>
</feature>
<name>A0A328UBM5_9FIRM</name>
<accession>A0A328UBM5</accession>
<dbReference type="Proteomes" id="UP000249377">
    <property type="component" value="Unassembled WGS sequence"/>
</dbReference>
<sequence>MPENDNDMQRMQQDAIRRVREMQSRARNLQQAPSSQADQHGGNGPARTGAGSGSQPDRSPHPHVTSYGIGGRPQAGSQQHSQPESPPQNESAPEAAQEPPQAEEPTTGEKVASALAGGSLTDIFDALFKEGDRAIILILLLLLMEDGDTSLVFALMYLIL</sequence>
<evidence type="ECO:0000313" key="3">
    <source>
        <dbReference type="Proteomes" id="UP000249377"/>
    </source>
</evidence>
<protein>
    <submittedName>
        <fullName evidence="2">Uncharacterized protein</fullName>
    </submittedName>
</protein>
<reference evidence="2 3" key="1">
    <citation type="submission" date="2018-06" db="EMBL/GenBank/DDBJ databases">
        <title>Noncontiguous genome sequence of Ruminococcaceae bacterium ASD2818.</title>
        <authorList>
            <person name="Chaplin A.V."/>
            <person name="Sokolova S.R."/>
            <person name="Kochetkova T.O."/>
            <person name="Goltsov A.Y."/>
            <person name="Trofimov D.Y."/>
            <person name="Efimov B.A."/>
        </authorList>
    </citation>
    <scope>NUCLEOTIDE SEQUENCE [LARGE SCALE GENOMIC DNA]</scope>
    <source>
        <strain evidence="2 3">ASD2818</strain>
    </source>
</reference>
<proteinExistence type="predicted"/>
<comment type="caution">
    <text evidence="2">The sequence shown here is derived from an EMBL/GenBank/DDBJ whole genome shotgun (WGS) entry which is preliminary data.</text>
</comment>
<evidence type="ECO:0000256" key="1">
    <source>
        <dbReference type="SAM" id="MobiDB-lite"/>
    </source>
</evidence>
<dbReference type="RefSeq" id="WP_112333163.1">
    <property type="nucleotide sequence ID" value="NZ_JADPHD010000006.1"/>
</dbReference>
<dbReference type="AlphaFoldDB" id="A0A328UBM5"/>
<feature type="compositionally biased region" description="Polar residues" evidence="1">
    <location>
        <begin position="25"/>
        <end position="38"/>
    </location>
</feature>